<dbReference type="InterPro" id="IPR012908">
    <property type="entry name" value="PGAP1-ab_dom-like"/>
</dbReference>
<dbReference type="Proteomes" id="UP001501787">
    <property type="component" value="Unassembled WGS sequence"/>
</dbReference>
<dbReference type="Gene3D" id="3.40.50.1820">
    <property type="entry name" value="alpha/beta hydrolase"/>
    <property type="match status" value="1"/>
</dbReference>
<gene>
    <name evidence="2" type="ORF">GCM10009129_02670</name>
</gene>
<evidence type="ECO:0000313" key="3">
    <source>
        <dbReference type="Proteomes" id="UP001501787"/>
    </source>
</evidence>
<organism evidence="2 3">
    <name type="scientific">Psychrobacter aestuarii</name>
    <dbReference type="NCBI Taxonomy" id="556327"/>
    <lineage>
        <taxon>Bacteria</taxon>
        <taxon>Pseudomonadati</taxon>
        <taxon>Pseudomonadota</taxon>
        <taxon>Gammaproteobacteria</taxon>
        <taxon>Moraxellales</taxon>
        <taxon>Moraxellaceae</taxon>
        <taxon>Psychrobacter</taxon>
    </lineage>
</organism>
<proteinExistence type="predicted"/>
<evidence type="ECO:0000313" key="2">
    <source>
        <dbReference type="EMBL" id="GAA0308994.1"/>
    </source>
</evidence>
<feature type="domain" description="GPI inositol-deacylase PGAP1-like alpha/beta" evidence="1">
    <location>
        <begin position="168"/>
        <end position="337"/>
    </location>
</feature>
<dbReference type="Pfam" id="PF07819">
    <property type="entry name" value="PGAP1"/>
    <property type="match status" value="1"/>
</dbReference>
<sequence length="458" mass="51427">MFDAELYAQLESIDMTDIAPLLSERQSDDARKGTPQSLADVVEGLTQLVTVGVVGATEITEALHREIILRPLGRLNEKNINKWPKGVIGRIYGGVRNVTMFVGDNMTTGMRWYNQLRPPRNKPVSTRIKRLINVLNGVMGDHLVRLKNPLAVSMSLYDAQGNRPQASLSGRVVILCHGLCMSHLSWENSYGDNLGALIQRELPNTQVLYLDYNTGRRISENGCALAAELERLIHEHPDITQLDIIGHSMGGLVSRSALFYGKLQGNRWTQRVGNLMTLGSPHHGASLERIGYYIHDLWARLPFAGSFAKLGDLRSAGIIDLRYGSIREEDWQSLEGRDVLPQEFLHPAELPLDIHSYFVAGTLMEEHYDTRASSFLGDGLVTVASALGEAEDDEHVLFVPEAHKAVFYGVSHYNLLYNERVHQQVLSWLADNGKHVLDDDFALRSRIHSYPDRFELLW</sequence>
<dbReference type="InterPro" id="IPR029058">
    <property type="entry name" value="AB_hydrolase_fold"/>
</dbReference>
<name>A0ABN0VKM1_9GAMM</name>
<dbReference type="SUPFAM" id="SSF53474">
    <property type="entry name" value="alpha/beta-Hydrolases"/>
    <property type="match status" value="1"/>
</dbReference>
<evidence type="ECO:0000259" key="1">
    <source>
        <dbReference type="Pfam" id="PF07819"/>
    </source>
</evidence>
<reference evidence="2 3" key="1">
    <citation type="journal article" date="2019" name="Int. J. Syst. Evol. Microbiol.">
        <title>The Global Catalogue of Microorganisms (GCM) 10K type strain sequencing project: providing services to taxonomists for standard genome sequencing and annotation.</title>
        <authorList>
            <consortium name="The Broad Institute Genomics Platform"/>
            <consortium name="The Broad Institute Genome Sequencing Center for Infectious Disease"/>
            <person name="Wu L."/>
            <person name="Ma J."/>
        </authorList>
    </citation>
    <scope>NUCLEOTIDE SEQUENCE [LARGE SCALE GENOMIC DNA]</scope>
    <source>
        <strain evidence="2 3">JCM 16343</strain>
    </source>
</reference>
<dbReference type="EMBL" id="BAAAFR010000001">
    <property type="protein sequence ID" value="GAA0308994.1"/>
    <property type="molecule type" value="Genomic_DNA"/>
</dbReference>
<protein>
    <recommendedName>
        <fullName evidence="1">GPI inositol-deacylase PGAP1-like alpha/beta domain-containing protein</fullName>
    </recommendedName>
</protein>
<accession>A0ABN0VKM1</accession>
<comment type="caution">
    <text evidence="2">The sequence shown here is derived from an EMBL/GenBank/DDBJ whole genome shotgun (WGS) entry which is preliminary data.</text>
</comment>
<keyword evidence="3" id="KW-1185">Reference proteome</keyword>